<dbReference type="EMBL" id="BK032640">
    <property type="protein sequence ID" value="DAF52654.1"/>
    <property type="molecule type" value="Genomic_DNA"/>
</dbReference>
<name>A0A8S5SNW6_9CAUD</name>
<accession>A0A8S5SNW6</accession>
<reference evidence="1" key="1">
    <citation type="journal article" date="2021" name="Proc. Natl. Acad. Sci. U.S.A.">
        <title>A Catalog of Tens of Thousands of Viruses from Human Metagenomes Reveals Hidden Associations with Chronic Diseases.</title>
        <authorList>
            <person name="Tisza M.J."/>
            <person name="Buck C.B."/>
        </authorList>
    </citation>
    <scope>NUCLEOTIDE SEQUENCE</scope>
    <source>
        <strain evidence="1">CtnR613</strain>
    </source>
</reference>
<sequence>MNIDNLIKELQQINIEKLTDDELGEFADNMKILANKFANEVIKRYVMNGGKFFKNE</sequence>
<protein>
    <submittedName>
        <fullName evidence="1">Uncharacterized protein</fullName>
    </submittedName>
</protein>
<evidence type="ECO:0000313" key="1">
    <source>
        <dbReference type="EMBL" id="DAF52654.1"/>
    </source>
</evidence>
<proteinExistence type="predicted"/>
<organism evidence="1">
    <name type="scientific">Siphoviridae sp. ctnR613</name>
    <dbReference type="NCBI Taxonomy" id="2827939"/>
    <lineage>
        <taxon>Viruses</taxon>
        <taxon>Duplodnaviria</taxon>
        <taxon>Heunggongvirae</taxon>
        <taxon>Uroviricota</taxon>
        <taxon>Caudoviricetes</taxon>
    </lineage>
</organism>